<sequence>MKTVGTLKDNKDGNYASKFEIEVEYIDELGTVGNIIQKFNQEIVVPKQEFAYQGTYWKNGIGEGTFNVNPIVFNTAEDSWANNNGLTPDHTHEYNGNDCALKDYSHISADLVNGYIYKPENAKPANLAQFIKYIRNCAEVRFVFDQSRFNKYDYLAGYNVSADGISLWKGAAPTSWDQFDYIQADKKTLAATIQNVMGATADTNKDSKFLPWNFDETLGSTNDECTSTIRLHEIDKLNGTPAAQA</sequence>
<reference evidence="1" key="1">
    <citation type="journal article" date="2013" name="Environ. Microbiol.">
        <title>Microbiota from the distal guts of lean and obese adolescents exhibit partial functional redundancy besides clear differences in community structure.</title>
        <authorList>
            <person name="Ferrer M."/>
            <person name="Ruiz A."/>
            <person name="Lanza F."/>
            <person name="Haange S.B."/>
            <person name="Oberbach A."/>
            <person name="Till H."/>
            <person name="Bargiela R."/>
            <person name="Campoy C."/>
            <person name="Segura M.T."/>
            <person name="Richter M."/>
            <person name="von Bergen M."/>
            <person name="Seifert J."/>
            <person name="Suarez A."/>
        </authorList>
    </citation>
    <scope>NUCLEOTIDE SEQUENCE</scope>
</reference>
<accession>K1TDF1</accession>
<feature type="non-terminal residue" evidence="1">
    <location>
        <position position="245"/>
    </location>
</feature>
<dbReference type="EMBL" id="AJWZ01007333">
    <property type="protein sequence ID" value="EKC57206.1"/>
    <property type="molecule type" value="Genomic_DNA"/>
</dbReference>
<gene>
    <name evidence="1" type="ORF">OBE_10656</name>
</gene>
<dbReference type="AlphaFoldDB" id="K1TDF1"/>
<comment type="caution">
    <text evidence="1">The sequence shown here is derived from an EMBL/GenBank/DDBJ whole genome shotgun (WGS) entry which is preliminary data.</text>
</comment>
<protein>
    <submittedName>
        <fullName evidence="1">Uncharacterized protein</fullName>
    </submittedName>
</protein>
<evidence type="ECO:0000313" key="1">
    <source>
        <dbReference type="EMBL" id="EKC57206.1"/>
    </source>
</evidence>
<proteinExistence type="predicted"/>
<name>K1TDF1_9ZZZZ</name>
<organism evidence="1">
    <name type="scientific">human gut metagenome</name>
    <dbReference type="NCBI Taxonomy" id="408170"/>
    <lineage>
        <taxon>unclassified sequences</taxon>
        <taxon>metagenomes</taxon>
        <taxon>organismal metagenomes</taxon>
    </lineage>
</organism>